<evidence type="ECO:0000256" key="4">
    <source>
        <dbReference type="ARBA" id="ARBA00022714"/>
    </source>
</evidence>
<feature type="active site" description="Proton acceptor" evidence="15">
    <location>
        <position position="517"/>
    </location>
</feature>
<feature type="domain" description="Dihydroxy-acid/6-phosphogluconate dehydratase C-terminal" evidence="17">
    <location>
        <begin position="408"/>
        <end position="605"/>
    </location>
</feature>
<comment type="similarity">
    <text evidence="2 15">Belongs to the IlvD/Edd family.</text>
</comment>
<evidence type="ECO:0000259" key="16">
    <source>
        <dbReference type="Pfam" id="PF00920"/>
    </source>
</evidence>
<dbReference type="KEGG" id="dsc:ABOD76_11970"/>
<organism evidence="18">
    <name type="scientific">Deinococcus sonorensis KR-87</name>
    <dbReference type="NCBI Taxonomy" id="694439"/>
    <lineage>
        <taxon>Bacteria</taxon>
        <taxon>Thermotogati</taxon>
        <taxon>Deinococcota</taxon>
        <taxon>Deinococci</taxon>
        <taxon>Deinococcales</taxon>
        <taxon>Deinococcaceae</taxon>
        <taxon>Deinococcus</taxon>
    </lineage>
</organism>
<evidence type="ECO:0000256" key="10">
    <source>
        <dbReference type="ARBA" id="ARBA00023304"/>
    </source>
</evidence>
<dbReference type="PANTHER" id="PTHR43661:SF3">
    <property type="entry name" value="D-XYLONATE DEHYDRATASE YAGF-RELATED"/>
    <property type="match status" value="1"/>
</dbReference>
<dbReference type="Pfam" id="PF00920">
    <property type="entry name" value="ILVD_EDD_N"/>
    <property type="match status" value="1"/>
</dbReference>
<comment type="subunit">
    <text evidence="15">Homodimer.</text>
</comment>
<dbReference type="RefSeq" id="WP_350245087.1">
    <property type="nucleotide sequence ID" value="NZ_CP158299.1"/>
</dbReference>
<dbReference type="InterPro" id="IPR042096">
    <property type="entry name" value="Dihydro-acid_dehy_C"/>
</dbReference>
<feature type="binding site" description="via carbamate group" evidence="15">
    <location>
        <position position="124"/>
    </location>
    <ligand>
        <name>Mg(2+)</name>
        <dbReference type="ChEBI" id="CHEBI:18420"/>
    </ligand>
</feature>
<dbReference type="InterPro" id="IPR056740">
    <property type="entry name" value="ILV_EDD_C"/>
</dbReference>
<dbReference type="SUPFAM" id="SSF52016">
    <property type="entry name" value="LeuD/IlvD-like"/>
    <property type="match status" value="1"/>
</dbReference>
<keyword evidence="6 15" id="KW-0460">Magnesium</keyword>
<comment type="pathway">
    <text evidence="13 15">Amino-acid biosynthesis; L-isoleucine biosynthesis; L-isoleucine from 2-oxobutanoate: step 3/4.</text>
</comment>
<dbReference type="InterPro" id="IPR037237">
    <property type="entry name" value="IlvD/EDD_N"/>
</dbReference>
<name>A0AAU7UER4_9DEIO</name>
<dbReference type="FunFam" id="3.50.30.80:FF:000001">
    <property type="entry name" value="Dihydroxy-acid dehydratase"/>
    <property type="match status" value="1"/>
</dbReference>
<dbReference type="PROSITE" id="PS00887">
    <property type="entry name" value="ILVD_EDD_2"/>
    <property type="match status" value="1"/>
</dbReference>
<evidence type="ECO:0000256" key="12">
    <source>
        <dbReference type="ARBA" id="ARBA00029436"/>
    </source>
</evidence>
<proteinExistence type="inferred from homology"/>
<protein>
    <recommendedName>
        <fullName evidence="14 15">Dihydroxy-acid dehydratase</fullName>
        <shortName evidence="15">DAD</shortName>
        <ecNumber evidence="14 15">4.2.1.9</ecNumber>
    </recommendedName>
</protein>
<keyword evidence="10 15" id="KW-0100">Branched-chain amino acid biosynthesis</keyword>
<evidence type="ECO:0000256" key="9">
    <source>
        <dbReference type="ARBA" id="ARBA00023239"/>
    </source>
</evidence>
<feature type="binding site" evidence="15">
    <location>
        <position position="123"/>
    </location>
    <ligand>
        <name>Mg(2+)</name>
        <dbReference type="ChEBI" id="CHEBI:18420"/>
    </ligand>
</feature>
<evidence type="ECO:0000256" key="7">
    <source>
        <dbReference type="ARBA" id="ARBA00023004"/>
    </source>
</evidence>
<keyword evidence="7 15" id="KW-0408">Iron</keyword>
<comment type="cofactor">
    <cofactor evidence="1 15">
        <name>Mg(2+)</name>
        <dbReference type="ChEBI" id="CHEBI:18420"/>
    </cofactor>
</comment>
<keyword evidence="3 15" id="KW-0028">Amino-acid biosynthesis</keyword>
<dbReference type="NCBIfam" id="TIGR00110">
    <property type="entry name" value="ilvD"/>
    <property type="match status" value="1"/>
</dbReference>
<dbReference type="NCBIfam" id="NF009103">
    <property type="entry name" value="PRK12448.1"/>
    <property type="match status" value="1"/>
</dbReference>
<evidence type="ECO:0000313" key="18">
    <source>
        <dbReference type="EMBL" id="XBV86990.1"/>
    </source>
</evidence>
<comment type="catalytic activity">
    <reaction evidence="11">
        <text>(2R)-2,3-dihydroxy-3-methylbutanoate = 3-methyl-2-oxobutanoate + H2O</text>
        <dbReference type="Rhea" id="RHEA:24809"/>
        <dbReference type="ChEBI" id="CHEBI:11851"/>
        <dbReference type="ChEBI" id="CHEBI:15377"/>
        <dbReference type="ChEBI" id="CHEBI:49072"/>
        <dbReference type="EC" id="4.2.1.9"/>
    </reaction>
    <physiologicalReaction direction="left-to-right" evidence="11">
        <dbReference type="Rhea" id="RHEA:24810"/>
    </physiologicalReaction>
</comment>
<comment type="function">
    <text evidence="15">Functions in the biosynthesis of branched-chain amino acids. Catalyzes the dehydration of (2R,3R)-2,3-dihydroxy-3-methylpentanoate (2,3-dihydroxy-3-methylvalerate) into 2-oxo-3-methylpentanoate (2-oxo-3-methylvalerate) and of (2R)-2,3-dihydroxy-3-methylbutanoate (2,3-dihydroxyisovalerate) into 2-oxo-3-methylbutanoate (2-oxoisovalerate), the penultimate precursor to L-isoleucine and L-valine, respectively.</text>
</comment>
<dbReference type="GO" id="GO:0005829">
    <property type="term" value="C:cytosol"/>
    <property type="evidence" value="ECO:0007669"/>
    <property type="project" value="TreeGrafter"/>
</dbReference>
<evidence type="ECO:0000256" key="5">
    <source>
        <dbReference type="ARBA" id="ARBA00022723"/>
    </source>
</evidence>
<evidence type="ECO:0000256" key="2">
    <source>
        <dbReference type="ARBA" id="ARBA00006486"/>
    </source>
</evidence>
<dbReference type="InterPro" id="IPR020558">
    <property type="entry name" value="DiOHA_6PGluconate_deHydtase_CS"/>
</dbReference>
<accession>A0AAU7UER4</accession>
<dbReference type="InterPro" id="IPR000581">
    <property type="entry name" value="ILV_EDD_N"/>
</dbReference>
<dbReference type="GO" id="GO:0051537">
    <property type="term" value="F:2 iron, 2 sulfur cluster binding"/>
    <property type="evidence" value="ECO:0007669"/>
    <property type="project" value="UniProtKB-UniRule"/>
</dbReference>
<sequence length="609" mass="64813">MPTYRSRTTTEGRNMAGARALWRATGMQDSDFQKPIIAVVNSFTQFVPGHVHLKDLGQLVAREIEAAGGVAKEFNTIAVDDGIAMGHDGMLYSLPSRELIADSVEYMVNAHCADAMVCISNCDKITPGMLMAALRLNIPVVFVSGGPMEAGKILLKDTQHSLDLVDAMVMAADDAVSDDELQAVERSACPTCGSCSGMFTANSMNCLTEALGLSLPGNGSVLATHADRQRLFRQAGHLIVDLAKRYYEADDERVLPRSIATFAAFENAMTLDIAMGGSTNTVLHLLAAAHEAGVDFSMADIDRLSRRVPVLCKVAPAKNDVHMEDVHRAGGIMAILGQLEQAGLLNRDVHTVHADSLTDALNRWDVSRTQDEATHTFYRAAPGGIPTQLAFSQSRRYTALDTDRVQGVIRSAAHAFSQDGGLAVLYGNLAEDGCIVKTAGVDESILRFTGTARVFESQDAAVDGILNGAVQAGEVVLIRYEGPRGGPGMQEMLYPTSYLKSKGLGKACALVTDGRFSGGSSGLSIGHVSPEAAEGGTIGLVETGDPIEIDIPGRRIHLAVDDATLAARRQQQDAAGWHPAQPRPRKITAALRAYASMTTSAARGAVRDI</sequence>
<feature type="domain" description="Dihydroxy-acid/6-phosphogluconate dehydratase N-terminal" evidence="16">
    <location>
        <begin position="34"/>
        <end position="359"/>
    </location>
</feature>
<evidence type="ECO:0000256" key="6">
    <source>
        <dbReference type="ARBA" id="ARBA00022842"/>
    </source>
</evidence>
<evidence type="ECO:0000256" key="1">
    <source>
        <dbReference type="ARBA" id="ARBA00001946"/>
    </source>
</evidence>
<keyword evidence="9 15" id="KW-0456">Lyase</keyword>
<dbReference type="GO" id="GO:0004160">
    <property type="term" value="F:dihydroxy-acid dehydratase activity"/>
    <property type="evidence" value="ECO:0007669"/>
    <property type="project" value="UniProtKB-UniRule"/>
</dbReference>
<keyword evidence="5 15" id="KW-0479">Metal-binding</keyword>
<dbReference type="HAMAP" id="MF_00012">
    <property type="entry name" value="IlvD"/>
    <property type="match status" value="1"/>
</dbReference>
<dbReference type="PANTHER" id="PTHR43661">
    <property type="entry name" value="D-XYLONATE DEHYDRATASE"/>
    <property type="match status" value="1"/>
</dbReference>
<comment type="caution">
    <text evidence="15">Lacks conserved residue(s) required for the propagation of feature annotation.</text>
</comment>
<dbReference type="PROSITE" id="PS00886">
    <property type="entry name" value="ILVD_EDD_1"/>
    <property type="match status" value="1"/>
</dbReference>
<dbReference type="Pfam" id="PF24877">
    <property type="entry name" value="ILV_EDD_C"/>
    <property type="match status" value="1"/>
</dbReference>
<dbReference type="GO" id="GO:0009099">
    <property type="term" value="P:L-valine biosynthetic process"/>
    <property type="evidence" value="ECO:0007669"/>
    <property type="project" value="UniProtKB-UniRule"/>
</dbReference>
<dbReference type="SUPFAM" id="SSF143975">
    <property type="entry name" value="IlvD/EDD N-terminal domain-like"/>
    <property type="match status" value="1"/>
</dbReference>
<feature type="modified residue" description="N6-carboxylysine" evidence="15">
    <location>
        <position position="124"/>
    </location>
</feature>
<comment type="catalytic activity">
    <reaction evidence="15">
        <text>(2R,3R)-2,3-dihydroxy-3-methylpentanoate = (S)-3-methyl-2-oxopentanoate + H2O</text>
        <dbReference type="Rhea" id="RHEA:27694"/>
        <dbReference type="ChEBI" id="CHEBI:15377"/>
        <dbReference type="ChEBI" id="CHEBI:35146"/>
        <dbReference type="ChEBI" id="CHEBI:49258"/>
        <dbReference type="EC" id="4.2.1.9"/>
    </reaction>
</comment>
<dbReference type="AlphaFoldDB" id="A0AAU7UER4"/>
<evidence type="ECO:0000259" key="17">
    <source>
        <dbReference type="Pfam" id="PF24877"/>
    </source>
</evidence>
<dbReference type="GO" id="GO:0009097">
    <property type="term" value="P:isoleucine biosynthetic process"/>
    <property type="evidence" value="ECO:0007669"/>
    <property type="project" value="UniProtKB-UniRule"/>
</dbReference>
<keyword evidence="8 15" id="KW-0411">Iron-sulfur</keyword>
<dbReference type="GO" id="GO:0000287">
    <property type="term" value="F:magnesium ion binding"/>
    <property type="evidence" value="ECO:0007669"/>
    <property type="project" value="UniProtKB-UniRule"/>
</dbReference>
<keyword evidence="4 15" id="KW-0001">2Fe-2S</keyword>
<dbReference type="Gene3D" id="3.50.30.80">
    <property type="entry name" value="IlvD/EDD C-terminal domain-like"/>
    <property type="match status" value="1"/>
</dbReference>
<comment type="cofactor">
    <cofactor evidence="15">
        <name>[2Fe-2S] cluster</name>
        <dbReference type="ChEBI" id="CHEBI:190135"/>
    </cofactor>
    <text evidence="15">Binds 1 [2Fe-2S] cluster per subunit. This cluster acts as a Lewis acid cofactor.</text>
</comment>
<dbReference type="EMBL" id="CP158299">
    <property type="protein sequence ID" value="XBV86990.1"/>
    <property type="molecule type" value="Genomic_DNA"/>
</dbReference>
<feature type="binding site" evidence="15">
    <location>
        <position position="81"/>
    </location>
    <ligand>
        <name>Mg(2+)</name>
        <dbReference type="ChEBI" id="CHEBI:18420"/>
    </ligand>
</feature>
<dbReference type="InterPro" id="IPR004404">
    <property type="entry name" value="DihydroxyA_deHydtase"/>
</dbReference>
<dbReference type="EC" id="4.2.1.9" evidence="14 15"/>
<gene>
    <name evidence="15 18" type="primary">ilvD</name>
    <name evidence="18" type="ORF">ABOD76_11970</name>
</gene>
<evidence type="ECO:0000256" key="15">
    <source>
        <dbReference type="HAMAP-Rule" id="MF_00012"/>
    </source>
</evidence>
<evidence type="ECO:0000256" key="8">
    <source>
        <dbReference type="ARBA" id="ARBA00023014"/>
    </source>
</evidence>
<evidence type="ECO:0000256" key="3">
    <source>
        <dbReference type="ARBA" id="ARBA00022605"/>
    </source>
</evidence>
<comment type="pathway">
    <text evidence="12 15">Amino-acid biosynthesis; L-valine biosynthesis; L-valine from pyruvate: step 3/4.</text>
</comment>
<evidence type="ECO:0000256" key="13">
    <source>
        <dbReference type="ARBA" id="ARBA00029437"/>
    </source>
</evidence>
<feature type="binding site" evidence="15">
    <location>
        <position position="491"/>
    </location>
    <ligand>
        <name>Mg(2+)</name>
        <dbReference type="ChEBI" id="CHEBI:18420"/>
    </ligand>
</feature>
<reference evidence="18" key="1">
    <citation type="submission" date="2024-06" db="EMBL/GenBank/DDBJ databases">
        <title>Draft Genome Sequence of Deinococcus sonorensis Type Strain KR-87, a Biofilm Producing Representative of the Genus Deinococcus.</title>
        <authorList>
            <person name="Boren L.S."/>
            <person name="Grosso R.A."/>
            <person name="Hugenberg-Cox A.N."/>
            <person name="Hill J.T.E."/>
            <person name="Albert C.M."/>
            <person name="Tuohy J.M."/>
        </authorList>
    </citation>
    <scope>NUCLEOTIDE SEQUENCE</scope>
    <source>
        <strain evidence="18">KR-87</strain>
    </source>
</reference>
<evidence type="ECO:0000256" key="11">
    <source>
        <dbReference type="ARBA" id="ARBA00029304"/>
    </source>
</evidence>
<evidence type="ECO:0000256" key="14">
    <source>
        <dbReference type="ARBA" id="ARBA00029490"/>
    </source>
</evidence>